<dbReference type="Pfam" id="PF00583">
    <property type="entry name" value="Acetyltransf_1"/>
    <property type="match status" value="1"/>
</dbReference>
<dbReference type="SUPFAM" id="SSF55729">
    <property type="entry name" value="Acyl-CoA N-acyltransferases (Nat)"/>
    <property type="match status" value="1"/>
</dbReference>
<evidence type="ECO:0000313" key="2">
    <source>
        <dbReference type="EMBL" id="WLR42281.1"/>
    </source>
</evidence>
<sequence>MKVTIRTAEKKECEDVLEVLNKATLDLLKKGINQWSYPWDQESIKQQLDDAFVMILGNTIVGTFFISLRNTISDLELEKGSYYLHKIAVHPFHQGKDLGSEILRFVYAYVKKQQKSVYLACWAGNEKLKQFYLNNGLMYVGDFPEEDYFISVFKFV</sequence>
<name>A0ABY9JSB4_9BACI</name>
<dbReference type="RefSeq" id="WP_226542639.1">
    <property type="nucleotide sequence ID" value="NZ_CP129013.1"/>
</dbReference>
<evidence type="ECO:0000259" key="1">
    <source>
        <dbReference type="PROSITE" id="PS51186"/>
    </source>
</evidence>
<organism evidence="2 3">
    <name type="scientific">Bacillus carboniphilus</name>
    <dbReference type="NCBI Taxonomy" id="86663"/>
    <lineage>
        <taxon>Bacteria</taxon>
        <taxon>Bacillati</taxon>
        <taxon>Bacillota</taxon>
        <taxon>Bacilli</taxon>
        <taxon>Bacillales</taxon>
        <taxon>Bacillaceae</taxon>
        <taxon>Bacillus</taxon>
    </lineage>
</organism>
<accession>A0ABY9JSB4</accession>
<dbReference type="CDD" id="cd04301">
    <property type="entry name" value="NAT_SF"/>
    <property type="match status" value="1"/>
</dbReference>
<dbReference type="InterPro" id="IPR016181">
    <property type="entry name" value="Acyl_CoA_acyltransferase"/>
</dbReference>
<gene>
    <name evidence="2" type="ORF">LC087_16375</name>
</gene>
<proteinExistence type="predicted"/>
<protein>
    <submittedName>
        <fullName evidence="2">GNAT family N-acetyltransferase</fullName>
    </submittedName>
</protein>
<feature type="domain" description="N-acetyltransferase" evidence="1">
    <location>
        <begin position="3"/>
        <end position="156"/>
    </location>
</feature>
<dbReference type="PROSITE" id="PS51186">
    <property type="entry name" value="GNAT"/>
    <property type="match status" value="1"/>
</dbReference>
<reference evidence="2 3" key="1">
    <citation type="submission" date="2023-06" db="EMBL/GenBank/DDBJ databases">
        <title>Five Gram-positive bacteria isolated from mangrove sediments in Shenzhen, Guangdong, China.</title>
        <authorList>
            <person name="Yu S."/>
            <person name="Zheng W."/>
            <person name="Huang Y."/>
        </authorList>
    </citation>
    <scope>NUCLEOTIDE SEQUENCE [LARGE SCALE GENOMIC DNA]</scope>
    <source>
        <strain evidence="2 3">SaN35-3</strain>
    </source>
</reference>
<evidence type="ECO:0000313" key="3">
    <source>
        <dbReference type="Proteomes" id="UP001197974"/>
    </source>
</evidence>
<dbReference type="Gene3D" id="3.40.630.30">
    <property type="match status" value="1"/>
</dbReference>
<dbReference type="InterPro" id="IPR000182">
    <property type="entry name" value="GNAT_dom"/>
</dbReference>
<dbReference type="Proteomes" id="UP001197974">
    <property type="component" value="Chromosome"/>
</dbReference>
<dbReference type="EMBL" id="CP129013">
    <property type="protein sequence ID" value="WLR42281.1"/>
    <property type="molecule type" value="Genomic_DNA"/>
</dbReference>
<keyword evidence="3" id="KW-1185">Reference proteome</keyword>